<dbReference type="PANTHER" id="PTHR31322:SF2">
    <property type="entry name" value="E3 UBIQUITIN-PROTEIN LIGASE TM129"/>
    <property type="match status" value="1"/>
</dbReference>
<dbReference type="Proteomes" id="UP000837857">
    <property type="component" value="Chromosome 3"/>
</dbReference>
<dbReference type="Pfam" id="PF10272">
    <property type="entry name" value="Tmpp129"/>
    <property type="match status" value="1"/>
</dbReference>
<comment type="subcellular location">
    <subcellularLocation>
        <location evidence="1">Membrane</location>
        <topology evidence="1">Multi-pass membrane protein</topology>
    </subcellularLocation>
</comment>
<evidence type="ECO:0000256" key="3">
    <source>
        <dbReference type="ARBA" id="ARBA00022692"/>
    </source>
</evidence>
<proteinExistence type="inferred from homology"/>
<feature type="transmembrane region" description="Helical" evidence="6">
    <location>
        <begin position="6"/>
        <end position="34"/>
    </location>
</feature>
<reference evidence="7" key="1">
    <citation type="submission" date="2022-03" db="EMBL/GenBank/DDBJ databases">
        <authorList>
            <person name="Martin H S."/>
        </authorList>
    </citation>
    <scope>NUCLEOTIDE SEQUENCE</scope>
</reference>
<evidence type="ECO:0000313" key="7">
    <source>
        <dbReference type="EMBL" id="CAH2063881.1"/>
    </source>
</evidence>
<sequence length="365" mass="41250">MDILITLFYLLFSISIVIPPTEFVAAGFTIPQIFEGFLGSENVNFIGYHMKRITITAFVHCSLPLGYVFSLWLGGVRGPWMFSSAVATAMIPMLMCYKIISWWEYEKSKHPVVKPMICYAPPGSDWRVVANDINIAYRSVDKVCLPLTTTSKFVATDTWLIRVTQYGINIIKQCDCSLVATATDVHDISMHGDDEVQYVNIKVIPSRADIQPFEVRMTTNALRELQQKLARPVHVPSNIPLLPSVVERFVTVFRHHVEQNPTYYVDQELEQCIGCMQNIADVKIDRRCMPLPPPMDALSPPSCQQCNCRVLWCCSCMARWWAARMGGGRGPGEGRGAWLEARGSCPVCRATFCVRDVLPARRRDF</sequence>
<dbReference type="PANTHER" id="PTHR31322">
    <property type="entry name" value="E3 UBIQUITIN-PROTEIN LIGASE TM129"/>
    <property type="match status" value="1"/>
</dbReference>
<keyword evidence="8" id="KW-1185">Reference proteome</keyword>
<name>A0ABN8IUB2_9NEOP</name>
<accession>A0ABN8IUB2</accession>
<feature type="transmembrane region" description="Helical" evidence="6">
    <location>
        <begin position="80"/>
        <end position="100"/>
    </location>
</feature>
<feature type="non-terminal residue" evidence="7">
    <location>
        <position position="1"/>
    </location>
</feature>
<gene>
    <name evidence="7" type="ORF">IPOD504_LOCUS12719</name>
</gene>
<evidence type="ECO:0000256" key="4">
    <source>
        <dbReference type="ARBA" id="ARBA00022989"/>
    </source>
</evidence>
<evidence type="ECO:0000256" key="1">
    <source>
        <dbReference type="ARBA" id="ARBA00004141"/>
    </source>
</evidence>
<keyword evidence="4 6" id="KW-1133">Transmembrane helix</keyword>
<dbReference type="EMBL" id="OW152815">
    <property type="protein sequence ID" value="CAH2063881.1"/>
    <property type="molecule type" value="Genomic_DNA"/>
</dbReference>
<dbReference type="InterPro" id="IPR018801">
    <property type="entry name" value="TM129"/>
</dbReference>
<keyword evidence="3 6" id="KW-0812">Transmembrane</keyword>
<comment type="similarity">
    <text evidence="2">Belongs to the TMEM129 family.</text>
</comment>
<evidence type="ECO:0000256" key="6">
    <source>
        <dbReference type="SAM" id="Phobius"/>
    </source>
</evidence>
<evidence type="ECO:0000313" key="8">
    <source>
        <dbReference type="Proteomes" id="UP000837857"/>
    </source>
</evidence>
<evidence type="ECO:0000256" key="2">
    <source>
        <dbReference type="ARBA" id="ARBA00007332"/>
    </source>
</evidence>
<evidence type="ECO:0008006" key="9">
    <source>
        <dbReference type="Google" id="ProtNLM"/>
    </source>
</evidence>
<organism evidence="7 8">
    <name type="scientific">Iphiclides podalirius</name>
    <name type="common">scarce swallowtail</name>
    <dbReference type="NCBI Taxonomy" id="110791"/>
    <lineage>
        <taxon>Eukaryota</taxon>
        <taxon>Metazoa</taxon>
        <taxon>Ecdysozoa</taxon>
        <taxon>Arthropoda</taxon>
        <taxon>Hexapoda</taxon>
        <taxon>Insecta</taxon>
        <taxon>Pterygota</taxon>
        <taxon>Neoptera</taxon>
        <taxon>Endopterygota</taxon>
        <taxon>Lepidoptera</taxon>
        <taxon>Glossata</taxon>
        <taxon>Ditrysia</taxon>
        <taxon>Papilionoidea</taxon>
        <taxon>Papilionidae</taxon>
        <taxon>Papilioninae</taxon>
        <taxon>Iphiclides</taxon>
    </lineage>
</organism>
<keyword evidence="5 6" id="KW-0472">Membrane</keyword>
<evidence type="ECO:0000256" key="5">
    <source>
        <dbReference type="ARBA" id="ARBA00023136"/>
    </source>
</evidence>
<feature type="transmembrane region" description="Helical" evidence="6">
    <location>
        <begin position="55"/>
        <end position="74"/>
    </location>
</feature>
<protein>
    <recommendedName>
        <fullName evidence="9">Transmembrane protein 129</fullName>
    </recommendedName>
</protein>